<dbReference type="RefSeq" id="WP_013896623.1">
    <property type="nucleotide sequence ID" value="NC_015675.1"/>
</dbReference>
<dbReference type="KEGG" id="mop:Mesop_5575"/>
<dbReference type="Proteomes" id="UP000001623">
    <property type="component" value="Chromosome"/>
</dbReference>
<feature type="domain" description="p-hydroxybenzoic acid efflux pump subunit AaeA-like beta-barrel" evidence="3">
    <location>
        <begin position="248"/>
        <end position="338"/>
    </location>
</feature>
<gene>
    <name evidence="4" type="ordered locus">Mesop_5575</name>
</gene>
<evidence type="ECO:0000313" key="4">
    <source>
        <dbReference type="EMBL" id="AEH89986.1"/>
    </source>
</evidence>
<name>F7YBU4_MESOW</name>
<proteinExistence type="predicted"/>
<dbReference type="GO" id="GO:0055085">
    <property type="term" value="P:transmembrane transport"/>
    <property type="evidence" value="ECO:0007669"/>
    <property type="project" value="InterPro"/>
</dbReference>
<evidence type="ECO:0000259" key="2">
    <source>
        <dbReference type="Pfam" id="PF25917"/>
    </source>
</evidence>
<feature type="coiled-coil region" evidence="1">
    <location>
        <begin position="86"/>
        <end position="172"/>
    </location>
</feature>
<accession>F7YBU4</accession>
<dbReference type="InterPro" id="IPR058634">
    <property type="entry name" value="AaeA-lik-b-barrel"/>
</dbReference>
<reference evidence="4 5" key="1">
    <citation type="submission" date="2010-10" db="EMBL/GenBank/DDBJ databases">
        <title>Complete sequence of Mesorhizobium opportunistum WSM2075.</title>
        <authorList>
            <consortium name="US DOE Joint Genome Institute"/>
            <person name="Lucas S."/>
            <person name="Copeland A."/>
            <person name="Lapidus A."/>
            <person name="Cheng J.-F."/>
            <person name="Bruce D."/>
            <person name="Goodwin L."/>
            <person name="Pitluck S."/>
            <person name="Chertkov O."/>
            <person name="Misra M."/>
            <person name="Detter J.C."/>
            <person name="Han C."/>
            <person name="Tapia R."/>
            <person name="Land M."/>
            <person name="Hauser L."/>
            <person name="Kyrpides N."/>
            <person name="Ovchinnikova G."/>
            <person name="Mavrommatis K.M."/>
            <person name="Tiwari R.P."/>
            <person name="Howieson J.G."/>
            <person name="O'Hara G.W."/>
            <person name="Nandasena K.G."/>
            <person name="Woyke T."/>
        </authorList>
    </citation>
    <scope>NUCLEOTIDE SEQUENCE [LARGE SCALE GENOMIC DNA]</scope>
    <source>
        <strain evidence="5">LMG 24607 / HAMBI 3007 / WSM2075</strain>
    </source>
</reference>
<dbReference type="AlphaFoldDB" id="F7YBU4"/>
<dbReference type="eggNOG" id="COG1566">
    <property type="taxonomic scope" value="Bacteria"/>
</dbReference>
<dbReference type="HOGENOM" id="CLU_018816_15_1_5"/>
<evidence type="ECO:0000256" key="1">
    <source>
        <dbReference type="SAM" id="Coils"/>
    </source>
</evidence>
<sequence>MSPSRRIAIAVVALVVIPSAAIWSWQWFTVGRYEETTDNAYLRADITSIAPKLAGYVVEVDVDDNASVSKGAVLFRIDDSDYKAKVEQAKANVDARRAEVANIQASHKLQDALIAQAEAQKQSAAADLQFVRANLNRYVTLQKNGTASDQKLQDAQASYDKAKASLDGAEANLLAQRLKLGVLEAQLSGAQAALSQARAALDLAMLDLDNTVVRAPVDGIVGNRQIRVGRYVTPGNAALDIVPVDDIWIVANFKETQLKQVEIGQRVRVTVDEYPDLEIDGIVESFAPGSGAAFSLLPPDNATGNFIRVVQRVPVKIRMRRNPLPGRLVPGLSARVAIALGAGDLPAVALEIRSGDSANGRPVQ</sequence>
<protein>
    <submittedName>
        <fullName evidence="4">Secretion protein HlyD family protein</fullName>
    </submittedName>
</protein>
<dbReference type="InterPro" id="IPR058625">
    <property type="entry name" value="MdtA-like_BSH"/>
</dbReference>
<organism evidence="4 5">
    <name type="scientific">Mesorhizobium opportunistum (strain LMG 24607 / HAMBI 3007 / WSM2075)</name>
    <dbReference type="NCBI Taxonomy" id="536019"/>
    <lineage>
        <taxon>Bacteria</taxon>
        <taxon>Pseudomonadati</taxon>
        <taxon>Pseudomonadota</taxon>
        <taxon>Alphaproteobacteria</taxon>
        <taxon>Hyphomicrobiales</taxon>
        <taxon>Phyllobacteriaceae</taxon>
        <taxon>Mesorhizobium</taxon>
    </lineage>
</organism>
<dbReference type="SUPFAM" id="SSF111369">
    <property type="entry name" value="HlyD-like secretion proteins"/>
    <property type="match status" value="3"/>
</dbReference>
<dbReference type="Gene3D" id="2.40.30.170">
    <property type="match status" value="1"/>
</dbReference>
<dbReference type="PANTHER" id="PTHR30386:SF24">
    <property type="entry name" value="MULTIDRUG RESISTANCE EFFLUX PUMP"/>
    <property type="match status" value="1"/>
</dbReference>
<dbReference type="InterPro" id="IPR050739">
    <property type="entry name" value="MFP"/>
</dbReference>
<dbReference type="Gene3D" id="1.10.287.470">
    <property type="entry name" value="Helix hairpin bin"/>
    <property type="match status" value="2"/>
</dbReference>
<dbReference type="Pfam" id="PF25963">
    <property type="entry name" value="Beta-barrel_AAEA"/>
    <property type="match status" value="1"/>
</dbReference>
<evidence type="ECO:0000313" key="5">
    <source>
        <dbReference type="Proteomes" id="UP000001623"/>
    </source>
</evidence>
<feature type="domain" description="Multidrug resistance protein MdtA-like barrel-sandwich hybrid" evidence="2">
    <location>
        <begin position="47"/>
        <end position="241"/>
    </location>
</feature>
<dbReference type="PANTHER" id="PTHR30386">
    <property type="entry name" value="MEMBRANE FUSION SUBUNIT OF EMRAB-TOLC MULTIDRUG EFFLUX PUMP"/>
    <property type="match status" value="1"/>
</dbReference>
<keyword evidence="1" id="KW-0175">Coiled coil</keyword>
<dbReference type="STRING" id="536019.Mesop_5575"/>
<dbReference type="Pfam" id="PF25917">
    <property type="entry name" value="BSH_RND"/>
    <property type="match status" value="1"/>
</dbReference>
<dbReference type="EMBL" id="CP002279">
    <property type="protein sequence ID" value="AEH89986.1"/>
    <property type="molecule type" value="Genomic_DNA"/>
</dbReference>
<evidence type="ECO:0000259" key="3">
    <source>
        <dbReference type="Pfam" id="PF25963"/>
    </source>
</evidence>
<dbReference type="Gene3D" id="2.40.50.100">
    <property type="match status" value="1"/>
</dbReference>